<feature type="domain" description="Type VI lipase adapter protein Tla3 C-terminal" evidence="1">
    <location>
        <begin position="1"/>
        <end position="38"/>
    </location>
</feature>
<feature type="non-terminal residue" evidence="2">
    <location>
        <position position="38"/>
    </location>
</feature>
<feature type="non-terminal residue" evidence="2">
    <location>
        <position position="1"/>
    </location>
</feature>
<reference evidence="2 3" key="1">
    <citation type="journal article" date="2011" name="PLoS Pathog.">
        <title>Dynamic evolution of pathogenicity revealed by sequencing and comparative genomics of 19 Pseudomonas syringae isolates.</title>
        <authorList>
            <person name="Baltrus D.A."/>
            <person name="Nishimura M.T."/>
            <person name="Romanchuk A."/>
            <person name="Chang J.H."/>
            <person name="Mukhtar M.S."/>
            <person name="Cherkis K."/>
            <person name="Roach J."/>
            <person name="Grant S.R."/>
            <person name="Jones C.D."/>
            <person name="Dangl J.L."/>
        </authorList>
    </citation>
    <scope>NUCLEOTIDE SEQUENCE [LARGE SCALE GENOMIC DNA]</scope>
    <source>
        <strain evidence="2 3">1704B</strain>
    </source>
</reference>
<accession>F3GRQ1</accession>
<keyword evidence="3" id="KW-1185">Reference proteome</keyword>
<organism evidence="2 3">
    <name type="scientific">Pseudomonas syringae pv. pisi str. 1704B</name>
    <dbReference type="NCBI Taxonomy" id="629263"/>
    <lineage>
        <taxon>Bacteria</taxon>
        <taxon>Pseudomonadati</taxon>
        <taxon>Pseudomonadota</taxon>
        <taxon>Gammaproteobacteria</taxon>
        <taxon>Pseudomonadales</taxon>
        <taxon>Pseudomonadaceae</taxon>
        <taxon>Pseudomonas</taxon>
        <taxon>Pseudomonas syringae</taxon>
    </lineage>
</organism>
<proteinExistence type="predicted"/>
<dbReference type="Proteomes" id="UP000004986">
    <property type="component" value="Unassembled WGS sequence"/>
</dbReference>
<protein>
    <recommendedName>
        <fullName evidence="1">Type VI lipase adapter protein Tla3 C-terminal domain-containing protein</fullName>
    </recommendedName>
</protein>
<name>F3GRQ1_PSESJ</name>
<evidence type="ECO:0000313" key="3">
    <source>
        <dbReference type="Proteomes" id="UP000004986"/>
    </source>
</evidence>
<evidence type="ECO:0000313" key="2">
    <source>
        <dbReference type="EMBL" id="EGH49754.1"/>
    </source>
</evidence>
<dbReference type="AlphaFoldDB" id="F3GRQ1"/>
<dbReference type="Pfam" id="PF20995">
    <property type="entry name" value="Tla3_C"/>
    <property type="match status" value="1"/>
</dbReference>
<comment type="caution">
    <text evidence="2">The sequence shown here is derived from an EMBL/GenBank/DDBJ whole genome shotgun (WGS) entry which is preliminary data.</text>
</comment>
<evidence type="ECO:0000259" key="1">
    <source>
        <dbReference type="Pfam" id="PF20995"/>
    </source>
</evidence>
<sequence length="38" mass="4176">TLPEGQKPVRVFYDSTNNPEAEIALNNALHDLNKDGHG</sequence>
<gene>
    <name evidence="2" type="ORF">PSYPI_48108</name>
</gene>
<dbReference type="InterPro" id="IPR048303">
    <property type="entry name" value="Tla3_C"/>
</dbReference>
<dbReference type="EMBL" id="AEAI01004673">
    <property type="protein sequence ID" value="EGH49754.1"/>
    <property type="molecule type" value="Genomic_DNA"/>
</dbReference>